<keyword evidence="4" id="KW-1185">Reference proteome</keyword>
<dbReference type="Proteomes" id="UP000214646">
    <property type="component" value="Unassembled WGS sequence"/>
</dbReference>
<gene>
    <name evidence="3" type="ORF">FRUB_10514</name>
</gene>
<dbReference type="PANTHER" id="PTHR46889:SF7">
    <property type="entry name" value="TRANSPOSASE FOR INSERTION SEQUENCE ELEMENT IS904"/>
    <property type="match status" value="1"/>
</dbReference>
<evidence type="ECO:0000313" key="3">
    <source>
        <dbReference type="EMBL" id="OWK34543.1"/>
    </source>
</evidence>
<sequence>MTDVYSVVETVAREASAPAATVGDLRGVTRSADDTWPSAEPGLREQQRDALTPVVVSILPTHKGRYGARRITKELGDREIACGPRGVAKVPRNQRLRAIPPRSLVPRTAHGRHTLGYNPHRPSDREDPTRVNEWWVGDGTDLPLRGGGFGYLAGLRGRYPRAIAGWSVAASMTAGLVVDGTCRATRSVRVHRVRGGSVTPTAVARTREPRIGRCGPGPRCARA</sequence>
<feature type="domain" description="HTH-like" evidence="2">
    <location>
        <begin position="47"/>
        <end position="102"/>
    </location>
</feature>
<proteinExistence type="predicted"/>
<evidence type="ECO:0000256" key="1">
    <source>
        <dbReference type="SAM" id="MobiDB-lite"/>
    </source>
</evidence>
<evidence type="ECO:0000259" key="2">
    <source>
        <dbReference type="Pfam" id="PF13276"/>
    </source>
</evidence>
<evidence type="ECO:0000313" key="4">
    <source>
        <dbReference type="Proteomes" id="UP000214646"/>
    </source>
</evidence>
<dbReference type="InterPro" id="IPR025948">
    <property type="entry name" value="HTH-like_dom"/>
</dbReference>
<reference evidence="4" key="1">
    <citation type="submission" date="2017-06" db="EMBL/GenBank/DDBJ databases">
        <title>Genome analysis of Fimbriiglobus ruber SP5, the first member of the order Planctomycetales with confirmed chitinolytic capability.</title>
        <authorList>
            <person name="Ravin N.V."/>
            <person name="Rakitin A.L."/>
            <person name="Ivanova A.A."/>
            <person name="Beletsky A.V."/>
            <person name="Kulichevskaya I.S."/>
            <person name="Mardanov A.V."/>
            <person name="Dedysh S.N."/>
        </authorList>
    </citation>
    <scope>NUCLEOTIDE SEQUENCE [LARGE SCALE GENOMIC DNA]</scope>
    <source>
        <strain evidence="4">SP5</strain>
    </source>
</reference>
<comment type="caution">
    <text evidence="3">The sequence shown here is derived from an EMBL/GenBank/DDBJ whole genome shotgun (WGS) entry which is preliminary data.</text>
</comment>
<accession>A0A225D0T3</accession>
<dbReference type="InterPro" id="IPR050900">
    <property type="entry name" value="Transposase_IS3/IS150/IS904"/>
</dbReference>
<dbReference type="RefSeq" id="WP_143394044.1">
    <property type="nucleotide sequence ID" value="NZ_NIDE01000020.1"/>
</dbReference>
<dbReference type="PANTHER" id="PTHR46889">
    <property type="entry name" value="TRANSPOSASE INSF FOR INSERTION SEQUENCE IS3B-RELATED"/>
    <property type="match status" value="1"/>
</dbReference>
<dbReference type="AlphaFoldDB" id="A0A225D0T3"/>
<feature type="region of interest" description="Disordered" evidence="1">
    <location>
        <begin position="107"/>
        <end position="128"/>
    </location>
</feature>
<dbReference type="OrthoDB" id="289367at2"/>
<protein>
    <submittedName>
        <fullName evidence="3">Mobile element protein</fullName>
    </submittedName>
</protein>
<dbReference type="EMBL" id="NIDE01000020">
    <property type="protein sequence ID" value="OWK34543.1"/>
    <property type="molecule type" value="Genomic_DNA"/>
</dbReference>
<dbReference type="Pfam" id="PF13276">
    <property type="entry name" value="HTH_21"/>
    <property type="match status" value="1"/>
</dbReference>
<organism evidence="3 4">
    <name type="scientific">Fimbriiglobus ruber</name>
    <dbReference type="NCBI Taxonomy" id="1908690"/>
    <lineage>
        <taxon>Bacteria</taxon>
        <taxon>Pseudomonadati</taxon>
        <taxon>Planctomycetota</taxon>
        <taxon>Planctomycetia</taxon>
        <taxon>Gemmatales</taxon>
        <taxon>Gemmataceae</taxon>
        <taxon>Fimbriiglobus</taxon>
    </lineage>
</organism>
<name>A0A225D0T3_9BACT</name>